<protein>
    <recommendedName>
        <fullName evidence="5">DUF4175 domain-containing protein</fullName>
    </recommendedName>
</protein>
<feature type="region of interest" description="Disordered" evidence="1">
    <location>
        <begin position="462"/>
        <end position="520"/>
    </location>
</feature>
<dbReference type="STRING" id="408657.SAMN04487995_4127"/>
<feature type="transmembrane region" description="Helical" evidence="2">
    <location>
        <begin position="43"/>
        <end position="60"/>
    </location>
</feature>
<gene>
    <name evidence="3" type="ORF">SAMN04487995_4127</name>
</gene>
<organism evidence="3 4">
    <name type="scientific">Dyadobacter koreensis</name>
    <dbReference type="NCBI Taxonomy" id="408657"/>
    <lineage>
        <taxon>Bacteria</taxon>
        <taxon>Pseudomonadati</taxon>
        <taxon>Bacteroidota</taxon>
        <taxon>Cytophagia</taxon>
        <taxon>Cytophagales</taxon>
        <taxon>Spirosomataceae</taxon>
        <taxon>Dyadobacter</taxon>
    </lineage>
</organism>
<keyword evidence="4" id="KW-1185">Reference proteome</keyword>
<proteinExistence type="predicted"/>
<evidence type="ECO:0008006" key="5">
    <source>
        <dbReference type="Google" id="ProtNLM"/>
    </source>
</evidence>
<dbReference type="EMBL" id="FNXY01000006">
    <property type="protein sequence ID" value="SEJ31057.1"/>
    <property type="molecule type" value="Genomic_DNA"/>
</dbReference>
<accession>A0A1H6XWC6</accession>
<name>A0A1H6XWC6_9BACT</name>
<evidence type="ECO:0000313" key="4">
    <source>
        <dbReference type="Proteomes" id="UP000199532"/>
    </source>
</evidence>
<feature type="compositionally biased region" description="Basic and acidic residues" evidence="1">
    <location>
        <begin position="487"/>
        <end position="520"/>
    </location>
</feature>
<keyword evidence="2" id="KW-0812">Transmembrane</keyword>
<dbReference type="AlphaFoldDB" id="A0A1H6XWC6"/>
<keyword evidence="2" id="KW-1133">Transmembrane helix</keyword>
<feature type="transmembrane region" description="Helical" evidence="2">
    <location>
        <begin position="15"/>
        <end position="37"/>
    </location>
</feature>
<sequence>MHELKKLINSVTAQLYANAFIRCILLGVSAFVLASVVENSSTHVPVMAAFAGLGIGVYLTKLYQNKKPQAINWIHQTVDESEYSLHLLEKEELNIAEQLQLNRLSENVSATNFHFRNLYDGTMIYAVIFLMSLVFYNLYPQLNFSTNSPGDILNKTKKGENAVLSIPPTFKTASVSVNPPAYTSLPKSKNEDLNVSAIIGSTLKWDVTFSHQENLSVRLANNRGDELMFRKSNGLFEYQDKLTGSGLYSIKAYWKDSLVYQSDFYKLEARPDLAPKIEPDSKELYQYHFLKDKKIIQVSAKISDDFKVRQAFIVATLARGSGENVKFREMKFPLTPANFKEAKLSQSIDLNALNFTPGDELYYYWAAIDNKEPEANFTKSDTYFIVYKDTAKVEESQLATMSVNTVPEYFRSQRQIIIDTEKLIARRKKIKKEEFNSISNEIGFDQKVLRLRYGQFLGEEFEQNIGGGGGDAPHDEGHGEGGNILDKFTHKSDSEGEAAENRKSQPEEHHHEHGGESHADAGSKDAIAELMEQYVHAHDDAEVNTFHEQSTKSLLKMALEQMWQSELHLRMYEPEKALPFENKALEFLKQAQHKARAFVKKSSYDPPPIKEKEKRLSGELTDLSKSFNQEKKIDKIRTEQLVAEVLGFLEYEKLNSAQLAKFRLAGAQLSDQLISSGPLNGGMQNWSVLGSLQKMISGKEVSDKEKQQLKTELYKRAGATLQSSRSYVSDKKLENIFWKKLK</sequence>
<dbReference type="Proteomes" id="UP000199532">
    <property type="component" value="Unassembled WGS sequence"/>
</dbReference>
<dbReference type="OrthoDB" id="780137at2"/>
<keyword evidence="2" id="KW-0472">Membrane</keyword>
<evidence type="ECO:0000256" key="2">
    <source>
        <dbReference type="SAM" id="Phobius"/>
    </source>
</evidence>
<feature type="transmembrane region" description="Helical" evidence="2">
    <location>
        <begin position="122"/>
        <end position="139"/>
    </location>
</feature>
<reference evidence="3 4" key="1">
    <citation type="submission" date="2016-10" db="EMBL/GenBank/DDBJ databases">
        <authorList>
            <person name="de Groot N.N."/>
        </authorList>
    </citation>
    <scope>NUCLEOTIDE SEQUENCE [LARGE SCALE GENOMIC DNA]</scope>
    <source>
        <strain evidence="3 4">DSM 19938</strain>
    </source>
</reference>
<evidence type="ECO:0000256" key="1">
    <source>
        <dbReference type="SAM" id="MobiDB-lite"/>
    </source>
</evidence>
<evidence type="ECO:0000313" key="3">
    <source>
        <dbReference type="EMBL" id="SEJ31057.1"/>
    </source>
</evidence>
<dbReference type="RefSeq" id="WP_090338121.1">
    <property type="nucleotide sequence ID" value="NZ_FNXY01000006.1"/>
</dbReference>